<name>A0ABW3XHY6_9ACTN</name>
<sequence>MPVDAWAIDGLTFSGLEARNVEAMSVMTDGTALGSRSGVRPGDPGLTVTLAGTTINCSAGVAAIGYSGQGVYRAAFPSTVSPGTYTAAHATLNRVDLVYLRVWDNSVDASGLNKADVVYLAGTPSASPVAPTPAGTQIYMPLATITVLSVANGGTASVSTAVRPSTVAPGGILPTATAPSSPYTGQYYDDGTNLKRWSGSTWRTVSALTPQVTAQVNQPPTSPLSTFTDFTTTDWPAATVVVPSSGMVKITVGCAVGNTDSSTAAAWCGWRASGALTESTSEANSVSAVGSRTYASRSVVRSGLTVGASLTVTPQWWSNTAGAGRRISNGQLIVEPMPG</sequence>
<dbReference type="EMBL" id="JBHTMM010000033">
    <property type="protein sequence ID" value="MFD1309053.1"/>
    <property type="molecule type" value="Genomic_DNA"/>
</dbReference>
<keyword evidence="2" id="KW-1185">Reference proteome</keyword>
<dbReference type="Proteomes" id="UP001597058">
    <property type="component" value="Unassembled WGS sequence"/>
</dbReference>
<evidence type="ECO:0008006" key="3">
    <source>
        <dbReference type="Google" id="ProtNLM"/>
    </source>
</evidence>
<evidence type="ECO:0000313" key="2">
    <source>
        <dbReference type="Proteomes" id="UP001597058"/>
    </source>
</evidence>
<accession>A0ABW3XHY6</accession>
<gene>
    <name evidence="1" type="ORF">ACFQ5X_24750</name>
</gene>
<protein>
    <recommendedName>
        <fullName evidence="3">Minor tail protein</fullName>
    </recommendedName>
</protein>
<evidence type="ECO:0000313" key="1">
    <source>
        <dbReference type="EMBL" id="MFD1309053.1"/>
    </source>
</evidence>
<comment type="caution">
    <text evidence="1">The sequence shown here is derived from an EMBL/GenBank/DDBJ whole genome shotgun (WGS) entry which is preliminary data.</text>
</comment>
<reference evidence="2" key="1">
    <citation type="journal article" date="2019" name="Int. J. Syst. Evol. Microbiol.">
        <title>The Global Catalogue of Microorganisms (GCM) 10K type strain sequencing project: providing services to taxonomists for standard genome sequencing and annotation.</title>
        <authorList>
            <consortium name="The Broad Institute Genomics Platform"/>
            <consortium name="The Broad Institute Genome Sequencing Center for Infectious Disease"/>
            <person name="Wu L."/>
            <person name="Ma J."/>
        </authorList>
    </citation>
    <scope>NUCLEOTIDE SEQUENCE [LARGE SCALE GENOMIC DNA]</scope>
    <source>
        <strain evidence="2">CGMCC 4.7020</strain>
    </source>
</reference>
<organism evidence="1 2">
    <name type="scientific">Streptomyces kaempferi</name>
    <dbReference type="NCBI Taxonomy" id="333725"/>
    <lineage>
        <taxon>Bacteria</taxon>
        <taxon>Bacillati</taxon>
        <taxon>Actinomycetota</taxon>
        <taxon>Actinomycetes</taxon>
        <taxon>Kitasatosporales</taxon>
        <taxon>Streptomycetaceae</taxon>
        <taxon>Streptomyces</taxon>
    </lineage>
</organism>
<dbReference type="RefSeq" id="WP_381328719.1">
    <property type="nucleotide sequence ID" value="NZ_JBHTMM010000033.1"/>
</dbReference>
<proteinExistence type="predicted"/>